<evidence type="ECO:0000313" key="4">
    <source>
        <dbReference type="Proteomes" id="UP001224812"/>
    </source>
</evidence>
<dbReference type="RefSeq" id="WP_090921324.1">
    <property type="nucleotide sequence ID" value="NZ_CP016180.1"/>
</dbReference>
<dbReference type="Proteomes" id="UP001224812">
    <property type="component" value="Unassembled WGS sequence"/>
</dbReference>
<reference evidence="3" key="2">
    <citation type="submission" date="2016-10" db="EMBL/GenBank/DDBJ databases">
        <authorList>
            <person name="Varghese N."/>
            <person name="Submissions S."/>
        </authorList>
    </citation>
    <scope>NUCLEOTIDE SEQUENCE [LARGE SCALE GENOMIC DNA]</scope>
    <source>
        <strain evidence="3">DSM 24204</strain>
    </source>
</reference>
<keyword evidence="4" id="KW-1185">Reference proteome</keyword>
<protein>
    <submittedName>
        <fullName evidence="1">DUF2334 domain-containing protein</fullName>
    </submittedName>
</protein>
<reference evidence="1 4" key="3">
    <citation type="journal article" date="2023" name="Front. Microbiol.">
        <title>Phylogeography and host specificity of Pasteurellaceae pathogenic to sea-farmed fish in the north-east Atlantic.</title>
        <authorList>
            <person name="Gulla S."/>
            <person name="Colquhoun D.J."/>
            <person name="Olsen A.B."/>
            <person name="Spilsberg B."/>
            <person name="Lagesen K."/>
            <person name="Aakesson C.P."/>
            <person name="Strom S."/>
            <person name="Manji F."/>
            <person name="Birkbeck T.H."/>
            <person name="Nilsen H.K."/>
        </authorList>
    </citation>
    <scope>NUCLEOTIDE SEQUENCE [LARGE SCALE GENOMIC DNA]</scope>
    <source>
        <strain evidence="1 4">VIO11850</strain>
    </source>
</reference>
<dbReference type="AlphaFoldDB" id="A0A1H7WIB6"/>
<dbReference type="InterPro" id="IPR011330">
    <property type="entry name" value="Glyco_hydro/deAcase_b/a-brl"/>
</dbReference>
<dbReference type="GO" id="GO:0005975">
    <property type="term" value="P:carbohydrate metabolic process"/>
    <property type="evidence" value="ECO:0007669"/>
    <property type="project" value="InterPro"/>
</dbReference>
<dbReference type="InterPro" id="IPR018763">
    <property type="entry name" value="DUF2334"/>
</dbReference>
<dbReference type="GeneID" id="83544130"/>
<reference evidence="2" key="1">
    <citation type="submission" date="2016-10" db="EMBL/GenBank/DDBJ databases">
        <authorList>
            <person name="de Groot N.N."/>
        </authorList>
    </citation>
    <scope>NUCLEOTIDE SEQUENCE [LARGE SCALE GENOMIC DNA]</scope>
    <source>
        <strain evidence="2">DSM 24204</strain>
    </source>
</reference>
<dbReference type="Proteomes" id="UP000198883">
    <property type="component" value="Unassembled WGS sequence"/>
</dbReference>
<evidence type="ECO:0000313" key="2">
    <source>
        <dbReference type="EMBL" id="SEM20779.1"/>
    </source>
</evidence>
<dbReference type="Pfam" id="PF10096">
    <property type="entry name" value="DUF2334"/>
    <property type="match status" value="1"/>
</dbReference>
<dbReference type="OrthoDB" id="9792651at2"/>
<gene>
    <name evidence="1" type="ORF">QJT92_04370</name>
    <name evidence="2" type="ORF">SAMN05444853_10849</name>
</gene>
<dbReference type="Gene3D" id="3.20.20.370">
    <property type="entry name" value="Glycoside hydrolase/deacetylase"/>
    <property type="match status" value="1"/>
</dbReference>
<accession>A0A1H7WIB6</accession>
<evidence type="ECO:0000313" key="1">
    <source>
        <dbReference type="EMBL" id="MDP8085161.1"/>
    </source>
</evidence>
<dbReference type="STRING" id="97481.SAMN05444853_10849"/>
<dbReference type="EMBL" id="FOBN01000008">
    <property type="protein sequence ID" value="SEM20779.1"/>
    <property type="molecule type" value="Genomic_DNA"/>
</dbReference>
<dbReference type="SUPFAM" id="SSF88713">
    <property type="entry name" value="Glycoside hydrolase/deacetylase"/>
    <property type="match status" value="1"/>
</dbReference>
<organism evidence="2 3">
    <name type="scientific">Phocoenobacter skyensis</name>
    <dbReference type="NCBI Taxonomy" id="97481"/>
    <lineage>
        <taxon>Bacteria</taxon>
        <taxon>Pseudomonadati</taxon>
        <taxon>Pseudomonadota</taxon>
        <taxon>Gammaproteobacteria</taxon>
        <taxon>Pasteurellales</taxon>
        <taxon>Pasteurellaceae</taxon>
        <taxon>Phocoenobacter</taxon>
    </lineage>
</organism>
<evidence type="ECO:0000313" key="3">
    <source>
        <dbReference type="Proteomes" id="UP000198883"/>
    </source>
</evidence>
<name>A0A1H7WIB6_9PAST</name>
<proteinExistence type="predicted"/>
<dbReference type="EMBL" id="JASAVS010000007">
    <property type="protein sequence ID" value="MDP8085161.1"/>
    <property type="molecule type" value="Genomic_DNA"/>
</dbReference>
<sequence length="248" mass="29318">MKVKYLVRLDDACPTMDWQKWQRFEKILDEANIKPLVGVIPNNQDKMQMKDDANPNFWNVVKEWENKDWAIALHGNNHTYCMLRKNKGLNPINSFSEFVGKSLKEQKEIIKESWETFLSNGIEPKYFFAPGHSFDENTLKAMKEETNIRIVSDMIASKPYFEQGFTFIPCQMGSFRKIKLPGYYTACFHPNEMNDNAFNKVEKFISENREDFINFGELNLKSLSSLSLYDRFLRVLYFTMRRLKKVLK</sequence>